<protein>
    <submittedName>
        <fullName evidence="1">Uncharacterized protein</fullName>
    </submittedName>
</protein>
<gene>
    <name evidence="1" type="ORF">SORBI_3008G090300</name>
</gene>
<dbReference type="Proteomes" id="UP000000768">
    <property type="component" value="Chromosome 8"/>
</dbReference>
<reference evidence="2" key="2">
    <citation type="journal article" date="2018" name="Plant J.">
        <title>The Sorghum bicolor reference genome: improved assembly, gene annotations, a transcriptome atlas, and signatures of genome organization.</title>
        <authorList>
            <person name="McCormick R.F."/>
            <person name="Truong S.K."/>
            <person name="Sreedasyam A."/>
            <person name="Jenkins J."/>
            <person name="Shu S."/>
            <person name="Sims D."/>
            <person name="Kennedy M."/>
            <person name="Amirebrahimi M."/>
            <person name="Weers B.D."/>
            <person name="McKinley B."/>
            <person name="Mattison A."/>
            <person name="Morishige D.T."/>
            <person name="Grimwood J."/>
            <person name="Schmutz J."/>
            <person name="Mullet J.E."/>
        </authorList>
    </citation>
    <scope>NUCLEOTIDE SEQUENCE [LARGE SCALE GENOMIC DNA]</scope>
    <source>
        <strain evidence="2">cv. BTx623</strain>
    </source>
</reference>
<sequence length="74" mass="8314">MVAACAKDGWSVESVDLIRRLLVPPTGFAGRASQSEVPFVDAARISLLRYIQMDSNLRVHHFQQSKSRCHAQPY</sequence>
<reference evidence="1 2" key="1">
    <citation type="journal article" date="2009" name="Nature">
        <title>The Sorghum bicolor genome and the diversification of grasses.</title>
        <authorList>
            <person name="Paterson A.H."/>
            <person name="Bowers J.E."/>
            <person name="Bruggmann R."/>
            <person name="Dubchak I."/>
            <person name="Grimwood J."/>
            <person name="Gundlach H."/>
            <person name="Haberer G."/>
            <person name="Hellsten U."/>
            <person name="Mitros T."/>
            <person name="Poliakov A."/>
            <person name="Schmutz J."/>
            <person name="Spannagl M."/>
            <person name="Tang H."/>
            <person name="Wang X."/>
            <person name="Wicker T."/>
            <person name="Bharti A.K."/>
            <person name="Chapman J."/>
            <person name="Feltus F.A."/>
            <person name="Gowik U."/>
            <person name="Grigoriev I.V."/>
            <person name="Lyons E."/>
            <person name="Maher C.A."/>
            <person name="Martis M."/>
            <person name="Narechania A."/>
            <person name="Otillar R.P."/>
            <person name="Penning B.W."/>
            <person name="Salamov A.A."/>
            <person name="Wang Y."/>
            <person name="Zhang L."/>
            <person name="Carpita N.C."/>
            <person name="Freeling M."/>
            <person name="Gingle A.R."/>
            <person name="Hash C.T."/>
            <person name="Keller B."/>
            <person name="Klein P."/>
            <person name="Kresovich S."/>
            <person name="McCann M.C."/>
            <person name="Ming R."/>
            <person name="Peterson D.G."/>
            <person name="Mehboob-ur-Rahman"/>
            <person name="Ware D."/>
            <person name="Westhoff P."/>
            <person name="Mayer K.F."/>
            <person name="Messing J."/>
            <person name="Rokhsar D.S."/>
        </authorList>
    </citation>
    <scope>NUCLEOTIDE SEQUENCE [LARGE SCALE GENOMIC DNA]</scope>
    <source>
        <strain evidence="2">cv. BTx623</strain>
    </source>
</reference>
<dbReference type="EMBL" id="CM000767">
    <property type="protein sequence ID" value="KXG23400.1"/>
    <property type="molecule type" value="Genomic_DNA"/>
</dbReference>
<accession>A0A1B6PCD3</accession>
<keyword evidence="2" id="KW-1185">Reference proteome</keyword>
<evidence type="ECO:0000313" key="2">
    <source>
        <dbReference type="Proteomes" id="UP000000768"/>
    </source>
</evidence>
<dbReference type="AlphaFoldDB" id="A0A1B6PCD3"/>
<dbReference type="Gramene" id="KXG23400">
    <property type="protein sequence ID" value="KXG23400"/>
    <property type="gene ID" value="SORBI_3008G090300"/>
</dbReference>
<organism evidence="1 2">
    <name type="scientific">Sorghum bicolor</name>
    <name type="common">Sorghum</name>
    <name type="synonym">Sorghum vulgare</name>
    <dbReference type="NCBI Taxonomy" id="4558"/>
    <lineage>
        <taxon>Eukaryota</taxon>
        <taxon>Viridiplantae</taxon>
        <taxon>Streptophyta</taxon>
        <taxon>Embryophyta</taxon>
        <taxon>Tracheophyta</taxon>
        <taxon>Spermatophyta</taxon>
        <taxon>Magnoliopsida</taxon>
        <taxon>Liliopsida</taxon>
        <taxon>Poales</taxon>
        <taxon>Poaceae</taxon>
        <taxon>PACMAD clade</taxon>
        <taxon>Panicoideae</taxon>
        <taxon>Andropogonodae</taxon>
        <taxon>Andropogoneae</taxon>
        <taxon>Sorghinae</taxon>
        <taxon>Sorghum</taxon>
    </lineage>
</organism>
<dbReference type="InParanoid" id="A0A1B6PCD3"/>
<proteinExistence type="predicted"/>
<evidence type="ECO:0000313" key="1">
    <source>
        <dbReference type="EMBL" id="KXG23400.1"/>
    </source>
</evidence>
<name>A0A1B6PCD3_SORBI</name>